<gene>
    <name evidence="1" type="ORF">F4821DRAFT_240232</name>
</gene>
<evidence type="ECO:0000313" key="2">
    <source>
        <dbReference type="Proteomes" id="UP001497680"/>
    </source>
</evidence>
<proteinExistence type="predicted"/>
<protein>
    <submittedName>
        <fullName evidence="1">Methylated-DNA--cysteine S-met</fullName>
    </submittedName>
</protein>
<accession>A0ACC0CYT1</accession>
<comment type="caution">
    <text evidence="1">The sequence shown here is derived from an EMBL/GenBank/DDBJ whole genome shotgun (WGS) entry which is preliminary data.</text>
</comment>
<dbReference type="EMBL" id="MU394323">
    <property type="protein sequence ID" value="KAI6085651.1"/>
    <property type="molecule type" value="Genomic_DNA"/>
</dbReference>
<dbReference type="Proteomes" id="UP001497680">
    <property type="component" value="Unassembled WGS sequence"/>
</dbReference>
<name>A0ACC0CYT1_9PEZI</name>
<keyword evidence="2" id="KW-1185">Reference proteome</keyword>
<sequence length="166" mass="17956">MAVGLKRKRGVDEVVDTAIPPSHKSSRPTSKSSARAASEESACVPEDMEPQLKRIAESNRTAFEKKVWNLLCQIPRGSVSTYALLSAHLGSSPRAVGNALRRNPFAPEVPCHRVVATGGTLGGFKGKWPRDGEGITIDEKRRLLRGEGVKIDDKGRVLGTPWAAFV</sequence>
<evidence type="ECO:0000313" key="1">
    <source>
        <dbReference type="EMBL" id="KAI6085651.1"/>
    </source>
</evidence>
<reference evidence="1 2" key="1">
    <citation type="journal article" date="2022" name="New Phytol.">
        <title>Ecological generalism drives hyperdiversity of secondary metabolite gene clusters in xylarialean endophytes.</title>
        <authorList>
            <person name="Franco M.E.E."/>
            <person name="Wisecaver J.H."/>
            <person name="Arnold A.E."/>
            <person name="Ju Y.M."/>
            <person name="Slot J.C."/>
            <person name="Ahrendt S."/>
            <person name="Moore L.P."/>
            <person name="Eastman K.E."/>
            <person name="Scott K."/>
            <person name="Konkel Z."/>
            <person name="Mondo S.J."/>
            <person name="Kuo A."/>
            <person name="Hayes R.D."/>
            <person name="Haridas S."/>
            <person name="Andreopoulos B."/>
            <person name="Riley R."/>
            <person name="LaButti K."/>
            <person name="Pangilinan J."/>
            <person name="Lipzen A."/>
            <person name="Amirebrahimi M."/>
            <person name="Yan J."/>
            <person name="Adam C."/>
            <person name="Keymanesh K."/>
            <person name="Ng V."/>
            <person name="Louie K."/>
            <person name="Northen T."/>
            <person name="Drula E."/>
            <person name="Henrissat B."/>
            <person name="Hsieh H.M."/>
            <person name="Youens-Clark K."/>
            <person name="Lutzoni F."/>
            <person name="Miadlikowska J."/>
            <person name="Eastwood D.C."/>
            <person name="Hamelin R.C."/>
            <person name="Grigoriev I.V."/>
            <person name="U'Ren J.M."/>
        </authorList>
    </citation>
    <scope>NUCLEOTIDE SEQUENCE [LARGE SCALE GENOMIC DNA]</scope>
    <source>
        <strain evidence="1 2">ER1909</strain>
    </source>
</reference>
<organism evidence="1 2">
    <name type="scientific">Hypoxylon rubiginosum</name>
    <dbReference type="NCBI Taxonomy" id="110542"/>
    <lineage>
        <taxon>Eukaryota</taxon>
        <taxon>Fungi</taxon>
        <taxon>Dikarya</taxon>
        <taxon>Ascomycota</taxon>
        <taxon>Pezizomycotina</taxon>
        <taxon>Sordariomycetes</taxon>
        <taxon>Xylariomycetidae</taxon>
        <taxon>Xylariales</taxon>
        <taxon>Hypoxylaceae</taxon>
        <taxon>Hypoxylon</taxon>
    </lineage>
</organism>